<sequence>MRSREYLLGGMAGDLAMPVAAYVNLFKICSTTALMPNVKNAYILKDGGIAVTPKQDTIAATAATLSQFCESNPRATLRFLTKRDLKLSRSILDIVKISSTSATPCKTLKGLN</sequence>
<keyword evidence="2" id="KW-1185">Reference proteome</keyword>
<gene>
    <name evidence="1" type="ORF">BN961_01497</name>
</gene>
<name>A0A090N770_AFIFE</name>
<protein>
    <submittedName>
        <fullName evidence="1">Uncharacterized protein</fullName>
    </submittedName>
</protein>
<dbReference type="RefSeq" id="WP_048756112.1">
    <property type="nucleotide sequence ID" value="NZ_CCAZ020000001.1"/>
</dbReference>
<dbReference type="AlphaFoldDB" id="A0A090N770"/>
<organism evidence="1 2">
    <name type="scientific">Afipia felis</name>
    <name type="common">Cat scratch disease bacillus</name>
    <dbReference type="NCBI Taxonomy" id="1035"/>
    <lineage>
        <taxon>Bacteria</taxon>
        <taxon>Pseudomonadati</taxon>
        <taxon>Pseudomonadota</taxon>
        <taxon>Alphaproteobacteria</taxon>
        <taxon>Hyphomicrobiales</taxon>
        <taxon>Nitrobacteraceae</taxon>
        <taxon>Afipia</taxon>
    </lineage>
</organism>
<reference evidence="1 2" key="1">
    <citation type="journal article" date="2014" name="Genome Announc.">
        <title>Genome Sequence of Afipia felis Strain 76713, Isolated in Hospital Water Using an Amoeba Co-Culture Procedure.</title>
        <authorList>
            <person name="Benamar S."/>
            <person name="La Scola B."/>
            <person name="Croce O."/>
        </authorList>
    </citation>
    <scope>NUCLEOTIDE SEQUENCE [LARGE SCALE GENOMIC DNA]</scope>
    <source>
        <strain evidence="1 2">76713</strain>
    </source>
</reference>
<comment type="caution">
    <text evidence="1">The sequence shown here is derived from an EMBL/GenBank/DDBJ whole genome shotgun (WGS) entry which is preliminary data.</text>
</comment>
<evidence type="ECO:0000313" key="2">
    <source>
        <dbReference type="Proteomes" id="UP000035762"/>
    </source>
</evidence>
<evidence type="ECO:0000313" key="1">
    <source>
        <dbReference type="EMBL" id="CEG08088.1"/>
    </source>
</evidence>
<proteinExistence type="predicted"/>
<dbReference type="EMBL" id="CCAZ020000001">
    <property type="protein sequence ID" value="CEG08088.1"/>
    <property type="molecule type" value="Genomic_DNA"/>
</dbReference>
<dbReference type="Proteomes" id="UP000035762">
    <property type="component" value="Unassembled WGS sequence"/>
</dbReference>
<accession>A0A090N770</accession>
<dbReference type="OrthoDB" id="8230385at2"/>